<feature type="transmembrane region" description="Helical" evidence="7">
    <location>
        <begin position="436"/>
        <end position="456"/>
    </location>
</feature>
<reference evidence="9 10" key="1">
    <citation type="submission" date="2021-06" db="EMBL/GenBank/DDBJ databases">
        <title>Enterococcus alishanensis sp. nov., a novel lactic acid bacterium isolated from fresh coffee beans.</title>
        <authorList>
            <person name="Chen Y.-S."/>
        </authorList>
    </citation>
    <scope>NUCLEOTIDE SEQUENCE [LARGE SCALE GENOMIC DNA]</scope>
    <source>
        <strain evidence="9 10">ALS3</strain>
    </source>
</reference>
<organism evidence="9 10">
    <name type="scientific">Enterococcus alishanensis</name>
    <dbReference type="NCBI Taxonomy" id="1303817"/>
    <lineage>
        <taxon>Bacteria</taxon>
        <taxon>Bacillati</taxon>
        <taxon>Bacillota</taxon>
        <taxon>Bacilli</taxon>
        <taxon>Lactobacillales</taxon>
        <taxon>Enterococcaceae</taxon>
        <taxon>Enterococcus</taxon>
    </lineage>
</organism>
<proteinExistence type="inferred from homology"/>
<feature type="transmembrane region" description="Helical" evidence="7">
    <location>
        <begin position="304"/>
        <end position="329"/>
    </location>
</feature>
<feature type="transmembrane region" description="Helical" evidence="7">
    <location>
        <begin position="363"/>
        <end position="384"/>
    </location>
</feature>
<keyword evidence="5 7" id="KW-0472">Membrane</keyword>
<keyword evidence="10" id="KW-1185">Reference proteome</keyword>
<comment type="similarity">
    <text evidence="6">Belongs to the ABC-4 integral membrane protein family.</text>
</comment>
<feature type="domain" description="ABC3 transporter permease C-terminal" evidence="8">
    <location>
        <begin position="262"/>
        <end position="388"/>
    </location>
</feature>
<keyword evidence="2" id="KW-1003">Cell membrane</keyword>
<comment type="caution">
    <text evidence="9">The sequence shown here is derived from an EMBL/GenBank/DDBJ whole genome shotgun (WGS) entry which is preliminary data.</text>
</comment>
<comment type="subcellular location">
    <subcellularLocation>
        <location evidence="1">Cell membrane</location>
        <topology evidence="1">Multi-pass membrane protein</topology>
    </subcellularLocation>
</comment>
<evidence type="ECO:0000256" key="1">
    <source>
        <dbReference type="ARBA" id="ARBA00004651"/>
    </source>
</evidence>
<evidence type="ECO:0000313" key="9">
    <source>
        <dbReference type="EMBL" id="MBV7389498.1"/>
    </source>
</evidence>
<accession>A0ABS6T9C0</accession>
<dbReference type="EMBL" id="JAHUZB010000001">
    <property type="protein sequence ID" value="MBV7389498.1"/>
    <property type="molecule type" value="Genomic_DNA"/>
</dbReference>
<dbReference type="RefSeq" id="WP_218324555.1">
    <property type="nucleotide sequence ID" value="NZ_JAHUZB010000001.1"/>
</dbReference>
<feature type="transmembrane region" description="Helical" evidence="7">
    <location>
        <begin position="261"/>
        <end position="283"/>
    </location>
</feature>
<dbReference type="PANTHER" id="PTHR30572">
    <property type="entry name" value="MEMBRANE COMPONENT OF TRANSPORTER-RELATED"/>
    <property type="match status" value="1"/>
</dbReference>
<evidence type="ECO:0000256" key="7">
    <source>
        <dbReference type="SAM" id="Phobius"/>
    </source>
</evidence>
<dbReference type="Pfam" id="PF02687">
    <property type="entry name" value="FtsX"/>
    <property type="match status" value="2"/>
</dbReference>
<name>A0ABS6T9C0_9ENTE</name>
<evidence type="ECO:0000259" key="8">
    <source>
        <dbReference type="Pfam" id="PF02687"/>
    </source>
</evidence>
<protein>
    <submittedName>
        <fullName evidence="9">ABC transporter permease</fullName>
    </submittedName>
</protein>
<sequence length="824" mass="92437">MKTVLNLAWANTKYHRVKNILSGLAIVFTTILVYLIISIGMGMVNTQNYAVNSIYPTFHTMYRNVSEPVKDQLILNQSFEAYGLRQDIGEIPIEDGRIVITHFDKQALKLSKGTIKEGKAPQKDNEIALSKGGLLSLGFADAKLGDTIPIAYQRYEKEGLSIAQTNDFKLVGILPEGTQTKKNKVLSMLVSENFTKSVIPETERTYRVLVRFRTNEASTTDEIENISKKIAEDFDISEADTVMNSDYLFANYVDPSFFKGMIFIVAIILIVGALTIYSIYYVSMINKVQEYGKLRALGANKKQIRIVVLVENLLVALIAIPIGLIISIFSAKFFFQQIMSTYTENEMMIVIQKIIAEGKVSLFIPWIAILAIVVTLLTVVISSLKPMRFASKIMPVEAMNYAGKKSKKRKHQKSFTNLNLRKLAETNLFRNKKRTFTTIISLSLIGILFIIVATIFTCMNPAQIARDAIAEDFRIETDAVSGDKMNPQQEWTVIQQNNPLSEDTLQEIEQLSGVQKIYPQRMMSFEAPAIMSIYGDGALTGFLKGFDEEQFKTIKSYVKKEDVSFADLLTGNKVIATEVLVKHYPEIKVGSKIKVELFAGDQSHIQELTVAAIADVPEGIVGRGTLLTSNQFIKEQSPHNTTYSIDVQVQPQKMTAIKEKLTNIINRYDYLTMDSFTEIEKEWESITVLMSGAVYGIMIILGIVGVMNLINTTIDSILSRKKQLGVMQAIGMSNRQMRRMLQGEGLFYAVGIIALSVFFGSILGYGAYIYAVTNRVLQIKTYAYPTIQVVLLILIVIIVQLILTFATTKMVTKETIISRIHYSE</sequence>
<keyword evidence="3 7" id="KW-0812">Transmembrane</keyword>
<feature type="transmembrane region" description="Helical" evidence="7">
    <location>
        <begin position="782"/>
        <end position="803"/>
    </location>
</feature>
<feature type="domain" description="ABC3 transporter permease C-terminal" evidence="8">
    <location>
        <begin position="697"/>
        <end position="811"/>
    </location>
</feature>
<dbReference type="PANTHER" id="PTHR30572:SF4">
    <property type="entry name" value="ABC TRANSPORTER PERMEASE YTRF"/>
    <property type="match status" value="1"/>
</dbReference>
<feature type="transmembrane region" description="Helical" evidence="7">
    <location>
        <begin position="688"/>
        <end position="710"/>
    </location>
</feature>
<keyword evidence="4 7" id="KW-1133">Transmembrane helix</keyword>
<evidence type="ECO:0000313" key="10">
    <source>
        <dbReference type="Proteomes" id="UP000774130"/>
    </source>
</evidence>
<dbReference type="InterPro" id="IPR050250">
    <property type="entry name" value="Macrolide_Exporter_MacB"/>
</dbReference>
<evidence type="ECO:0000256" key="3">
    <source>
        <dbReference type="ARBA" id="ARBA00022692"/>
    </source>
</evidence>
<evidence type="ECO:0000256" key="5">
    <source>
        <dbReference type="ARBA" id="ARBA00023136"/>
    </source>
</evidence>
<feature type="transmembrane region" description="Helical" evidence="7">
    <location>
        <begin position="745"/>
        <end position="770"/>
    </location>
</feature>
<dbReference type="InterPro" id="IPR003838">
    <property type="entry name" value="ABC3_permease_C"/>
</dbReference>
<gene>
    <name evidence="9" type="ORF">KUA55_02310</name>
</gene>
<feature type="transmembrane region" description="Helical" evidence="7">
    <location>
        <begin position="20"/>
        <end position="44"/>
    </location>
</feature>
<dbReference type="Proteomes" id="UP000774130">
    <property type="component" value="Unassembled WGS sequence"/>
</dbReference>
<evidence type="ECO:0000256" key="6">
    <source>
        <dbReference type="ARBA" id="ARBA00038076"/>
    </source>
</evidence>
<evidence type="ECO:0000256" key="2">
    <source>
        <dbReference type="ARBA" id="ARBA00022475"/>
    </source>
</evidence>
<evidence type="ECO:0000256" key="4">
    <source>
        <dbReference type="ARBA" id="ARBA00022989"/>
    </source>
</evidence>